<name>G8ZRY8_TORDE</name>
<evidence type="ECO:0000313" key="4">
    <source>
        <dbReference type="Proteomes" id="UP000005627"/>
    </source>
</evidence>
<reference evidence="3 4" key="1">
    <citation type="journal article" date="2011" name="Proc. Natl. Acad. Sci. U.S.A.">
        <title>Evolutionary erosion of yeast sex chromosomes by mating-type switching accidents.</title>
        <authorList>
            <person name="Gordon J.L."/>
            <person name="Armisen D."/>
            <person name="Proux-Wera E."/>
            <person name="Oheigeartaigh S.S."/>
            <person name="Byrne K.P."/>
            <person name="Wolfe K.H."/>
        </authorList>
    </citation>
    <scope>NUCLEOTIDE SEQUENCE [LARGE SCALE GENOMIC DNA]</scope>
    <source>
        <strain evidence="4">ATCC 10662 / CBS 1146 / NBRC 0425 / NCYC 2629 / NRRL Y-866</strain>
    </source>
</reference>
<evidence type="ECO:0000259" key="2">
    <source>
        <dbReference type="PROSITE" id="PS51203"/>
    </source>
</evidence>
<dbReference type="SUPFAM" id="SSF49764">
    <property type="entry name" value="HSP20-like chaperones"/>
    <property type="match status" value="1"/>
</dbReference>
<dbReference type="GO" id="GO:0005829">
    <property type="term" value="C:cytosol"/>
    <property type="evidence" value="ECO:0007669"/>
    <property type="project" value="EnsemblFungi"/>
</dbReference>
<dbReference type="RefSeq" id="XP_003680491.1">
    <property type="nucleotide sequence ID" value="XM_003680443.1"/>
</dbReference>
<dbReference type="GO" id="GO:0005654">
    <property type="term" value="C:nucleoplasm"/>
    <property type="evidence" value="ECO:0007669"/>
    <property type="project" value="EnsemblFungi"/>
</dbReference>
<dbReference type="FunCoup" id="G8ZRY8">
    <property type="interactions" value="840"/>
</dbReference>
<dbReference type="InterPro" id="IPR039742">
    <property type="entry name" value="Shq1"/>
</dbReference>
<comment type="similarity">
    <text evidence="1">Belongs to the SHQ1 family.</text>
</comment>
<gene>
    <name evidence="3" type="primary">TDEL0C03910</name>
    <name evidence="3" type="ORF">TDEL_0C03910</name>
</gene>
<proteinExistence type="inferred from homology"/>
<dbReference type="eggNOG" id="KOG3247">
    <property type="taxonomic scope" value="Eukaryota"/>
</dbReference>
<evidence type="ECO:0000256" key="1">
    <source>
        <dbReference type="ARBA" id="ARBA00005607"/>
    </source>
</evidence>
<dbReference type="AlphaFoldDB" id="G8ZRY8"/>
<dbReference type="Gene3D" id="2.60.40.790">
    <property type="match status" value="1"/>
</dbReference>
<dbReference type="GO" id="GO:0051082">
    <property type="term" value="F:unfolded protein binding"/>
    <property type="evidence" value="ECO:0007669"/>
    <property type="project" value="EnsemblFungi"/>
</dbReference>
<dbReference type="InterPro" id="IPR048696">
    <property type="entry name" value="SHQ1-like_CS"/>
</dbReference>
<dbReference type="InParanoid" id="G8ZRY8"/>
<dbReference type="GO" id="GO:0000493">
    <property type="term" value="P:box H/ACA snoRNP assembly"/>
    <property type="evidence" value="ECO:0007669"/>
    <property type="project" value="EnsemblFungi"/>
</dbReference>
<feature type="domain" description="CS" evidence="2">
    <location>
        <begin position="1"/>
        <end position="91"/>
    </location>
</feature>
<dbReference type="PANTHER" id="PTHR12967">
    <property type="entry name" value="PROTEIN SHQ1 HOMOLOG"/>
    <property type="match status" value="1"/>
</dbReference>
<sequence length="492" mass="56886">MITPKFSVTQDDDFIYINVQISTIRFDAAGLEMVAEGNVFVFHLSPYYLRLRFPYEVVDDERATAKYQAQDESIHIQLPKLEKGKFFEDLDVPTKLLARHGDLVGADEISQQNVDKQRPLIQEIGNEQDNSKKKDLEKISAAGEAFNWEIEQTSEEASDGLLSIKYGFEDSYDSVIGVSVSNGNDINEVDDPEHTSPNDRVKERLRKEDLKFDPEYYVSEYMIRRYAEPDDLEINGIKELLSYTPSLVKEYLKWYKKADDKNAAMPIEFSDQEQSQMQNNIPRKEYLVSDSKRLYITILNLLFAYMFEAIETEGSHTTESAWSIGKLTPQICCLDQQLLLQDTSDSFSIIKAAIITGIRRSLSYPLHRNYELSIKAWNYVYYILRGGKRLAIRCLLDIHEIFRYHDVYYVYNRILMDDLCSWFISAGSENVIRSLAIEAKKEIDQLTKDDIEFNCISGVDEEAVNAVAWEKLTIREMEILAEGQYQESEETN</sequence>
<accession>G8ZRY8</accession>
<dbReference type="KEGG" id="tdl:TDEL_0C03910"/>
<dbReference type="Proteomes" id="UP000005627">
    <property type="component" value="Chromosome 3"/>
</dbReference>
<dbReference type="STRING" id="1076872.G8ZRY8"/>
<dbReference type="InterPro" id="IPR007052">
    <property type="entry name" value="CS_dom"/>
</dbReference>
<dbReference type="FunFam" id="2.60.40.790:FF:000064">
    <property type="entry name" value="Protein SHQ1"/>
    <property type="match status" value="1"/>
</dbReference>
<dbReference type="EMBL" id="HE616744">
    <property type="protein sequence ID" value="CCE91280.1"/>
    <property type="molecule type" value="Genomic_DNA"/>
</dbReference>
<organism evidence="3 4">
    <name type="scientific">Torulaspora delbrueckii</name>
    <name type="common">Yeast</name>
    <name type="synonym">Candida colliculosa</name>
    <dbReference type="NCBI Taxonomy" id="4950"/>
    <lineage>
        <taxon>Eukaryota</taxon>
        <taxon>Fungi</taxon>
        <taxon>Dikarya</taxon>
        <taxon>Ascomycota</taxon>
        <taxon>Saccharomycotina</taxon>
        <taxon>Saccharomycetes</taxon>
        <taxon>Saccharomycetales</taxon>
        <taxon>Saccharomycetaceae</taxon>
        <taxon>Torulaspora</taxon>
    </lineage>
</organism>
<dbReference type="InterPro" id="IPR008978">
    <property type="entry name" value="HSP20-like_chaperone"/>
</dbReference>
<dbReference type="Pfam" id="PF21413">
    <property type="entry name" value="SHQ1-like_CS"/>
    <property type="match status" value="1"/>
</dbReference>
<evidence type="ECO:0000313" key="3">
    <source>
        <dbReference type="EMBL" id="CCE91280.1"/>
    </source>
</evidence>
<dbReference type="HOGENOM" id="CLU_030217_1_0_1"/>
<dbReference type="InterPro" id="IPR007009">
    <property type="entry name" value="Shq1_C"/>
</dbReference>
<dbReference type="PROSITE" id="PS51203">
    <property type="entry name" value="CS"/>
    <property type="match status" value="1"/>
</dbReference>
<keyword evidence="4" id="KW-1185">Reference proteome</keyword>
<dbReference type="PANTHER" id="PTHR12967:SF0">
    <property type="entry name" value="PROTEIN SHQ1 HOMOLOG"/>
    <property type="match status" value="1"/>
</dbReference>
<dbReference type="GeneID" id="11500615"/>
<dbReference type="Pfam" id="PF04925">
    <property type="entry name" value="SHQ1"/>
    <property type="match status" value="1"/>
</dbReference>
<dbReference type="OrthoDB" id="73639at2759"/>
<protein>
    <recommendedName>
        <fullName evidence="2">CS domain-containing protein</fullName>
    </recommendedName>
</protein>